<dbReference type="Pfam" id="PF12770">
    <property type="entry name" value="CHAT"/>
    <property type="match status" value="1"/>
</dbReference>
<proteinExistence type="predicted"/>
<accession>A0A0D7BWQ0</accession>
<name>A0A0D7BWQ0_9AGAR</name>
<feature type="domain" description="CHAT" evidence="2">
    <location>
        <begin position="747"/>
        <end position="1030"/>
    </location>
</feature>
<dbReference type="OrthoDB" id="9991317at2759"/>
<dbReference type="Proteomes" id="UP000054007">
    <property type="component" value="Unassembled WGS sequence"/>
</dbReference>
<protein>
    <recommendedName>
        <fullName evidence="2">CHAT domain-containing protein</fullName>
    </recommendedName>
</protein>
<evidence type="ECO:0000256" key="1">
    <source>
        <dbReference type="SAM" id="MobiDB-lite"/>
    </source>
</evidence>
<evidence type="ECO:0000313" key="4">
    <source>
        <dbReference type="Proteomes" id="UP000054007"/>
    </source>
</evidence>
<evidence type="ECO:0000313" key="3">
    <source>
        <dbReference type="EMBL" id="KIY74071.1"/>
    </source>
</evidence>
<dbReference type="STRING" id="1314674.A0A0D7BWQ0"/>
<evidence type="ECO:0000259" key="2">
    <source>
        <dbReference type="Pfam" id="PF12770"/>
    </source>
</evidence>
<dbReference type="InterPro" id="IPR011990">
    <property type="entry name" value="TPR-like_helical_dom_sf"/>
</dbReference>
<keyword evidence="4" id="KW-1185">Reference proteome</keyword>
<feature type="region of interest" description="Disordered" evidence="1">
    <location>
        <begin position="608"/>
        <end position="630"/>
    </location>
</feature>
<sequence length="1031" mass="114584">MQRAAKSAPSNPNIKSLMLANVANCYVERFGMSKNSADLDEAIALCRLAMPMTTHSGLVPRPRFRGNLADLLTMRLFNGRGARSDFDEIAMLRAEDEVPSLPSELTLLWGPNCLMSLSDDFFSRYKRARRTYDIGQAIALRERAVGLLPEGGPRQEACIVRIAAFYFERFTQHPNIEDIQRNVTLLKAVCKKAENSDNAELWDTLGWNCYIAYATLSGTHGIHQYAHILEEGVAALRRVVTPANGARLDLRQRAKYSSHLGGLLYYRYIITMDRGDLEEVIVWLSIASSMMEDDGAQKDSWLLNLGLALCDRYEYDGSPKDKLGDIDEALSYLRHLASKNSHEPEFLIGLTRCCLSRYRPFAEDPGPVECAVLEEALDIQQKLDDLLPPGDAGRGTMLYRLSSIYRYRFQRSKDLADVEKAISASHEGLDYEESVHTLLAVADSHLARLESSLAPSLGHSDFNSASEAYKRATHAPGGTTWQYGAAQKDKDLHVRFAHFCPSPQSLLDTHKRILELLTNVAWMGHPTRRRYVDIDLGKPGHAATAASLDANCVAQALEWFEEGRAIVWNQTMNLRTPLSDLSMVHPEYAEQYKTIASELDARPDLDHDEMKQDKTTSDIEKFQQTEEEGRNRRSNVYAYETLVGKIQGLPGFERFPRPRRAQDVHANIDGPVICINLDDTRCDALIILHSPAHAIIHVPLPKLSIELAGTLRDQWGKYLASRGVRTRNYRAGAPLAWDGADDPAHVLAELWDFVVQPILPYIIELDANDGRLSHVTWCTSGSLAFLPLHAAGRYGVGRRRNVFELFNSSYTPTLANISPRTLDTGGTPEARSVLVVAQAMPGRSEVSPLHGTVEEADRIAQVFPTKSFKLLRDDEGTADAVLKSMGKYPWIHLACHGIQNTNLPAQSALILYDRNLTLNELMKTTSSVGELAFLSACETATGAEDVPDEAVHLAAGMLAVGYRSVVATMWAIGDGVAPSVAETFYRTLIEEKMAGRGMQVAHALHVAVEKVKEEVGEDNFAEWVPFVHYGV</sequence>
<dbReference type="InterPro" id="IPR024983">
    <property type="entry name" value="CHAT_dom"/>
</dbReference>
<dbReference type="AlphaFoldDB" id="A0A0D7BWQ0"/>
<dbReference type="Gene3D" id="1.25.40.10">
    <property type="entry name" value="Tetratricopeptide repeat domain"/>
    <property type="match status" value="1"/>
</dbReference>
<reference evidence="3 4" key="1">
    <citation type="journal article" date="2015" name="Fungal Genet. Biol.">
        <title>Evolution of novel wood decay mechanisms in Agaricales revealed by the genome sequences of Fistulina hepatica and Cylindrobasidium torrendii.</title>
        <authorList>
            <person name="Floudas D."/>
            <person name="Held B.W."/>
            <person name="Riley R."/>
            <person name="Nagy L.G."/>
            <person name="Koehler G."/>
            <person name="Ransdell A.S."/>
            <person name="Younus H."/>
            <person name="Chow J."/>
            <person name="Chiniquy J."/>
            <person name="Lipzen A."/>
            <person name="Tritt A."/>
            <person name="Sun H."/>
            <person name="Haridas S."/>
            <person name="LaButti K."/>
            <person name="Ohm R.A."/>
            <person name="Kues U."/>
            <person name="Blanchette R.A."/>
            <person name="Grigoriev I.V."/>
            <person name="Minto R.E."/>
            <person name="Hibbett D.S."/>
        </authorList>
    </citation>
    <scope>NUCLEOTIDE SEQUENCE [LARGE SCALE GENOMIC DNA]</scope>
    <source>
        <strain evidence="3 4">FP15055 ss-10</strain>
    </source>
</reference>
<gene>
    <name evidence="3" type="ORF">CYLTODRAFT_364382</name>
</gene>
<organism evidence="3 4">
    <name type="scientific">Cylindrobasidium torrendii FP15055 ss-10</name>
    <dbReference type="NCBI Taxonomy" id="1314674"/>
    <lineage>
        <taxon>Eukaryota</taxon>
        <taxon>Fungi</taxon>
        <taxon>Dikarya</taxon>
        <taxon>Basidiomycota</taxon>
        <taxon>Agaricomycotina</taxon>
        <taxon>Agaricomycetes</taxon>
        <taxon>Agaricomycetidae</taxon>
        <taxon>Agaricales</taxon>
        <taxon>Marasmiineae</taxon>
        <taxon>Physalacriaceae</taxon>
        <taxon>Cylindrobasidium</taxon>
    </lineage>
</organism>
<dbReference type="EMBL" id="KN880432">
    <property type="protein sequence ID" value="KIY74071.1"/>
    <property type="molecule type" value="Genomic_DNA"/>
</dbReference>